<keyword evidence="9" id="KW-1185">Reference proteome</keyword>
<proteinExistence type="inferred from homology"/>
<dbReference type="InterPro" id="IPR043149">
    <property type="entry name" value="TagF_N"/>
</dbReference>
<accession>A0ABY9WCL3</accession>
<dbReference type="InterPro" id="IPR051612">
    <property type="entry name" value="Teichoic_Acid_Biosynth"/>
</dbReference>
<feature type="domain" description="Glycosyl transferase family 1" evidence="7">
    <location>
        <begin position="703"/>
        <end position="847"/>
    </location>
</feature>
<dbReference type="GeneID" id="301124848"/>
<sequence length="876" mass="102979">MITEKLKKKIKNFNRNKYLYYYQKYYKKLKIQQNCVLIESTHGANISGHMFYILQELEKNYNHLNLFVAAKNIESIQKFLNDQNIKRAKVVKHLSKEYCRLLASAKYLFNDTTFYPFFNKKEGQIYINIWHGTPLKKLGKDLENVTEVGNVQKNFYMTDKIIVNNEYTRNIIEHAFNISGVYQGKMVVGPSPRNSVMFDEKIRQKIRSELGVTNEKIYFYMPTWRGSVGRVNHDHSKILSDLEEISGKLQKNEIFFVKLHPFQANIDLSEFENIYSMPEKYEVYQFLTAVDVLITDYSSVMYDFLVTGRKIVLYTYDKEDYFSTRGVYEDIDDYPFVQAKTVDELLIALRDNKTFSYKEMQEKFCPFDNIEGTKILCDYLFNDTTYDCITETDIYNGKKTTAIFCGGLWDNGITSALLNTLNNIDTSQRNYILFFERKRLKKEHFYKVRDLPEGVLYYPIPGGLNGTFIERIFYKFYFKYEWFKGPVVQHFVKNMFLPEQRRFFGDLKIDDYIHYTGFDRKFAELLSHLDENINKIIFVHTDMFKEYEAKKSYSKKIIFGAYKKADKIAIVNGSLKDDLENNLPFTKGKIFTVNNFFGEKRVRELAKENIFATILPTSVTYAYVPTEKINFQHLNKNINLFLQSHERFQEYNNLNIRDDLDQLMKENHVNIAKRIEEKINLANEIIIEKTIGKSKSRLLNELFDENIKFFINIGRFAYEKGHERLIEAFEKVNKENPNTRLIIIAPHGPLKNKTVRQVRNSSAKSSIYILGRMSNPYALLKLCDAFVLSSYYEALGLVVFESLAVGTAVITVDLEGTVKYLQNNEAIIVENSTEGLYQGMRKFLLNPYNFNSFNFEKYTKQSIEQFNSLLNHSLIR</sequence>
<dbReference type="Gene3D" id="3.40.50.12580">
    <property type="match status" value="1"/>
</dbReference>
<evidence type="ECO:0000256" key="5">
    <source>
        <dbReference type="ARBA" id="ARBA00022944"/>
    </source>
</evidence>
<comment type="similarity">
    <text evidence="2">Belongs to the CDP-glycerol glycerophosphotransferase family.</text>
</comment>
<dbReference type="InterPro" id="IPR043148">
    <property type="entry name" value="TagF_C"/>
</dbReference>
<dbReference type="EMBL" id="CP134501">
    <property type="protein sequence ID" value="WNF33615.1"/>
    <property type="molecule type" value="Genomic_DNA"/>
</dbReference>
<organism evidence="8 9">
    <name type="scientific">Aeribacillus composti</name>
    <dbReference type="NCBI Taxonomy" id="1868734"/>
    <lineage>
        <taxon>Bacteria</taxon>
        <taxon>Bacillati</taxon>
        <taxon>Bacillota</taxon>
        <taxon>Bacilli</taxon>
        <taxon>Bacillales</taxon>
        <taxon>Bacillaceae</taxon>
        <taxon>Aeribacillus</taxon>
    </lineage>
</organism>
<evidence type="ECO:0000256" key="1">
    <source>
        <dbReference type="ARBA" id="ARBA00004202"/>
    </source>
</evidence>
<dbReference type="SUPFAM" id="SSF53756">
    <property type="entry name" value="UDP-Glycosyltransferase/glycogen phosphorylase"/>
    <property type="match status" value="2"/>
</dbReference>
<evidence type="ECO:0000313" key="9">
    <source>
        <dbReference type="Proteomes" id="UP001303701"/>
    </source>
</evidence>
<evidence type="ECO:0000313" key="8">
    <source>
        <dbReference type="EMBL" id="WNF33615.1"/>
    </source>
</evidence>
<evidence type="ECO:0000259" key="7">
    <source>
        <dbReference type="Pfam" id="PF00534"/>
    </source>
</evidence>
<dbReference type="Gene3D" id="3.40.50.2000">
    <property type="entry name" value="Glycogen Phosphorylase B"/>
    <property type="match status" value="2"/>
</dbReference>
<dbReference type="Pfam" id="PF00534">
    <property type="entry name" value="Glycos_transf_1"/>
    <property type="match status" value="1"/>
</dbReference>
<dbReference type="Pfam" id="PF04464">
    <property type="entry name" value="Glyphos_transf"/>
    <property type="match status" value="1"/>
</dbReference>
<evidence type="ECO:0000256" key="3">
    <source>
        <dbReference type="ARBA" id="ARBA00022475"/>
    </source>
</evidence>
<keyword evidence="4" id="KW-0808">Transferase</keyword>
<comment type="subcellular location">
    <subcellularLocation>
        <location evidence="1">Cell membrane</location>
        <topology evidence="1">Peripheral membrane protein</topology>
    </subcellularLocation>
</comment>
<dbReference type="RefSeq" id="WP_066246884.1">
    <property type="nucleotide sequence ID" value="NZ_CP134501.1"/>
</dbReference>
<gene>
    <name evidence="8" type="ORF">RI196_02690</name>
</gene>
<dbReference type="PANTHER" id="PTHR37316:SF3">
    <property type="entry name" value="TEICHOIC ACID GLYCEROL-PHOSPHATE TRANSFERASE"/>
    <property type="match status" value="1"/>
</dbReference>
<dbReference type="InterPro" id="IPR001296">
    <property type="entry name" value="Glyco_trans_1"/>
</dbReference>
<evidence type="ECO:0000256" key="6">
    <source>
        <dbReference type="ARBA" id="ARBA00023136"/>
    </source>
</evidence>
<keyword evidence="3" id="KW-1003">Cell membrane</keyword>
<evidence type="ECO:0000256" key="4">
    <source>
        <dbReference type="ARBA" id="ARBA00022679"/>
    </source>
</evidence>
<dbReference type="Gene3D" id="3.40.50.11820">
    <property type="match status" value="1"/>
</dbReference>
<evidence type="ECO:0000256" key="2">
    <source>
        <dbReference type="ARBA" id="ARBA00010488"/>
    </source>
</evidence>
<protein>
    <submittedName>
        <fullName evidence="8">CDP-glycerol glycerophosphotransferase family protein</fullName>
    </submittedName>
</protein>
<reference evidence="8 9" key="1">
    <citation type="submission" date="2023-09" db="EMBL/GenBank/DDBJ databases">
        <title>Different Types of Thermotolerant Ring-Cleaving Dioxygenases derived from Aeribacillus composti HB-1 applied for multiple aromatic hydrocarbons removal.</title>
        <authorList>
            <person name="Cao L."/>
            <person name="Li M."/>
            <person name="Ma T."/>
        </authorList>
    </citation>
    <scope>NUCLEOTIDE SEQUENCE [LARGE SCALE GENOMIC DNA]</scope>
    <source>
        <strain evidence="8 9">HB-1</strain>
    </source>
</reference>
<name>A0ABY9WCL3_9BACI</name>
<dbReference type="InterPro" id="IPR007554">
    <property type="entry name" value="Glycerophosphate_synth"/>
</dbReference>
<dbReference type="Proteomes" id="UP001303701">
    <property type="component" value="Chromosome"/>
</dbReference>
<keyword evidence="6" id="KW-0472">Membrane</keyword>
<keyword evidence="5" id="KW-0777">Teichoic acid biosynthesis</keyword>
<dbReference type="PANTHER" id="PTHR37316">
    <property type="entry name" value="TEICHOIC ACID GLYCEROL-PHOSPHATE PRIMASE"/>
    <property type="match status" value="1"/>
</dbReference>